<proteinExistence type="predicted"/>
<name>A0A7S5AYX9_9CAUD</name>
<evidence type="ECO:0000313" key="1">
    <source>
        <dbReference type="EMBL" id="QEA09797.1"/>
    </source>
</evidence>
<sequence>MSKVLQKASAEYAEACHKARANPGVQVRLEPHPEAVLLVRYNPDTNRITQVLRRNSTVRKVTRQVAIQTLESYYMLYNDIDALIHNLVVEHKELNRSHVSLFEGLWNFGQYMGVNQRGVMGLLQDMDSAQVAGELATVLKSCINQAAAKTPLCDLYEWAQHYGYQVFLKSRIACSDARTGYKGRGGRRYNLGAEGALWWVGAAGQWEYKPCMYLHPGRSLDSKLWSVYVTFEGVTSA</sequence>
<keyword evidence="2" id="KW-1185">Reference proteome</keyword>
<dbReference type="EMBL" id="MN029011">
    <property type="protein sequence ID" value="QEA09797.1"/>
    <property type="molecule type" value="Genomic_DNA"/>
</dbReference>
<organism evidence="1 2">
    <name type="scientific">Pseudomonas phage Iggy</name>
    <dbReference type="NCBI Taxonomy" id="2592193"/>
    <lineage>
        <taxon>Viruses</taxon>
        <taxon>Duplodnaviria</taxon>
        <taxon>Heunggongvirae</taxon>
        <taxon>Uroviricota</taxon>
        <taxon>Caudoviricetes</taxon>
        <taxon>Queuovirinae</taxon>
        <taxon>Iggyvirus</taxon>
        <taxon>Iggyvirus iggy</taxon>
    </lineage>
</organism>
<dbReference type="KEGG" id="vg:77948004"/>
<accession>A0A7S5AYX9</accession>
<dbReference type="RefSeq" id="YP_010671749.1">
    <property type="nucleotide sequence ID" value="NC_070970.1"/>
</dbReference>
<dbReference type="GeneID" id="77948004"/>
<reference evidence="1 2" key="1">
    <citation type="journal article" date="2020" name="Phage (New Rochelle)">
        <title>A New High-Throughput Screening Method for Phages: Enabling Crude Isolation and Fast Identification of Diverse Phages with Therapeutic Potential.</title>
        <authorList>
            <person name="Olsen N.S."/>
            <person name="Hendriksen N.B."/>
            <person name="Hansen L.H."/>
            <person name="Kot W."/>
        </authorList>
    </citation>
    <scope>NUCLEOTIDE SEQUENCE [LARGE SCALE GENOMIC DNA]</scope>
</reference>
<evidence type="ECO:0000313" key="2">
    <source>
        <dbReference type="Proteomes" id="UP000617051"/>
    </source>
</evidence>
<dbReference type="Proteomes" id="UP000617051">
    <property type="component" value="Segment"/>
</dbReference>
<protein>
    <submittedName>
        <fullName evidence="1">Uncharacterized protein</fullName>
    </submittedName>
</protein>